<evidence type="ECO:0000313" key="2">
    <source>
        <dbReference type="EnsemblMetazoa" id="XP_014256495.1"/>
    </source>
</evidence>
<feature type="chain" id="PRO_5035202512" description="Prokineticin domain-containing protein" evidence="1">
    <location>
        <begin position="21"/>
        <end position="116"/>
    </location>
</feature>
<name>A0A8I6S1T8_CIMLE</name>
<dbReference type="AlphaFoldDB" id="A0A8I6S1T8"/>
<dbReference type="OrthoDB" id="6408184at2759"/>
<dbReference type="GeneID" id="106670550"/>
<sequence length="116" mass="12977">MKERLATFLVLLSLAAFAYSLPPRKDRPFYVDCLTSRECGKGQCCTIGMERYSSPHCQSLQKLGEMCRPVNDLITSANLTYPDGAKVAINNVYRILCPCKDRFTCSSTSGTCELRH</sequence>
<dbReference type="Gene3D" id="2.10.80.10">
    <property type="entry name" value="Lipase, subunit A"/>
    <property type="match status" value="1"/>
</dbReference>
<evidence type="ECO:0008006" key="4">
    <source>
        <dbReference type="Google" id="ProtNLM"/>
    </source>
</evidence>
<dbReference type="EnsemblMetazoa" id="XM_014401009.2">
    <property type="protein sequence ID" value="XP_014256495.1"/>
    <property type="gene ID" value="LOC106670550"/>
</dbReference>
<accession>A0A8I6S1T8</accession>
<organism evidence="2 3">
    <name type="scientific">Cimex lectularius</name>
    <name type="common">Bed bug</name>
    <name type="synonym">Acanthia lectularia</name>
    <dbReference type="NCBI Taxonomy" id="79782"/>
    <lineage>
        <taxon>Eukaryota</taxon>
        <taxon>Metazoa</taxon>
        <taxon>Ecdysozoa</taxon>
        <taxon>Arthropoda</taxon>
        <taxon>Hexapoda</taxon>
        <taxon>Insecta</taxon>
        <taxon>Pterygota</taxon>
        <taxon>Neoptera</taxon>
        <taxon>Paraneoptera</taxon>
        <taxon>Hemiptera</taxon>
        <taxon>Heteroptera</taxon>
        <taxon>Panheteroptera</taxon>
        <taxon>Cimicomorpha</taxon>
        <taxon>Cimicidae</taxon>
        <taxon>Cimex</taxon>
    </lineage>
</organism>
<protein>
    <recommendedName>
        <fullName evidence="4">Prokineticin domain-containing protein</fullName>
    </recommendedName>
</protein>
<reference evidence="2" key="1">
    <citation type="submission" date="2022-01" db="UniProtKB">
        <authorList>
            <consortium name="EnsemblMetazoa"/>
        </authorList>
    </citation>
    <scope>IDENTIFICATION</scope>
</reference>
<feature type="signal peptide" evidence="1">
    <location>
        <begin position="1"/>
        <end position="20"/>
    </location>
</feature>
<dbReference type="Proteomes" id="UP000494040">
    <property type="component" value="Unassembled WGS sequence"/>
</dbReference>
<keyword evidence="1" id="KW-0732">Signal</keyword>
<dbReference type="RefSeq" id="XP_014256495.1">
    <property type="nucleotide sequence ID" value="XM_014401009.2"/>
</dbReference>
<evidence type="ECO:0000256" key="1">
    <source>
        <dbReference type="SAM" id="SignalP"/>
    </source>
</evidence>
<keyword evidence="3" id="KW-1185">Reference proteome</keyword>
<evidence type="ECO:0000313" key="3">
    <source>
        <dbReference type="Proteomes" id="UP000494040"/>
    </source>
</evidence>
<proteinExistence type="predicted"/>